<gene>
    <name evidence="1" type="ORF">HKN21_07200</name>
</gene>
<dbReference type="AlphaFoldDB" id="A0A7Y2H214"/>
<sequence>MIEPAAAAWTTESTWPQIVLLENPSEGRSSQAGPGAAALVTEVLREWANNTRTNHGLVICQVDESARSIEVPSLCITYVSGSRH</sequence>
<dbReference type="Proteomes" id="UP000547674">
    <property type="component" value="Unassembled WGS sequence"/>
</dbReference>
<name>A0A7Y2H214_UNCEI</name>
<reference evidence="1 2" key="1">
    <citation type="submission" date="2020-03" db="EMBL/GenBank/DDBJ databases">
        <title>Metabolic flexibility allows generalist bacteria to become dominant in a frequently disturbed ecosystem.</title>
        <authorList>
            <person name="Chen Y.-J."/>
            <person name="Leung P.M."/>
            <person name="Bay S.K."/>
            <person name="Hugenholtz P."/>
            <person name="Kessler A.J."/>
            <person name="Shelley G."/>
            <person name="Waite D.W."/>
            <person name="Cook P.L."/>
            <person name="Greening C."/>
        </authorList>
    </citation>
    <scope>NUCLEOTIDE SEQUENCE [LARGE SCALE GENOMIC DNA]</scope>
    <source>
        <strain evidence="1">SS_bin_28</strain>
    </source>
</reference>
<comment type="caution">
    <text evidence="1">The sequence shown here is derived from an EMBL/GenBank/DDBJ whole genome shotgun (WGS) entry which is preliminary data.</text>
</comment>
<evidence type="ECO:0000313" key="2">
    <source>
        <dbReference type="Proteomes" id="UP000547674"/>
    </source>
</evidence>
<protein>
    <submittedName>
        <fullName evidence="1">Uncharacterized protein</fullName>
    </submittedName>
</protein>
<organism evidence="1 2">
    <name type="scientific">Eiseniibacteriota bacterium</name>
    <dbReference type="NCBI Taxonomy" id="2212470"/>
    <lineage>
        <taxon>Bacteria</taxon>
        <taxon>Candidatus Eiseniibacteriota</taxon>
    </lineage>
</organism>
<dbReference type="EMBL" id="JABDJR010000279">
    <property type="protein sequence ID" value="NNF06531.1"/>
    <property type="molecule type" value="Genomic_DNA"/>
</dbReference>
<proteinExistence type="predicted"/>
<accession>A0A7Y2H214</accession>
<evidence type="ECO:0000313" key="1">
    <source>
        <dbReference type="EMBL" id="NNF06531.1"/>
    </source>
</evidence>